<dbReference type="AlphaFoldDB" id="X1LN21"/>
<evidence type="ECO:0000313" key="1">
    <source>
        <dbReference type="EMBL" id="GAI03805.1"/>
    </source>
</evidence>
<organism evidence="1">
    <name type="scientific">marine sediment metagenome</name>
    <dbReference type="NCBI Taxonomy" id="412755"/>
    <lineage>
        <taxon>unclassified sequences</taxon>
        <taxon>metagenomes</taxon>
        <taxon>ecological metagenomes</taxon>
    </lineage>
</organism>
<sequence>MVTPRELRGGGSLIQLKDGTLSLADFLSLKTFEVDNQARAESDKRKMEIASGFRELLTKASSAIKHITEEEDEGD</sequence>
<protein>
    <submittedName>
        <fullName evidence="1">Uncharacterized protein</fullName>
    </submittedName>
</protein>
<dbReference type="EMBL" id="BARV01012423">
    <property type="protein sequence ID" value="GAI03805.1"/>
    <property type="molecule type" value="Genomic_DNA"/>
</dbReference>
<reference evidence="1" key="1">
    <citation type="journal article" date="2014" name="Front. Microbiol.">
        <title>High frequency of phylogenetically diverse reductive dehalogenase-homologous genes in deep subseafloor sedimentary metagenomes.</title>
        <authorList>
            <person name="Kawai M."/>
            <person name="Futagami T."/>
            <person name="Toyoda A."/>
            <person name="Takaki Y."/>
            <person name="Nishi S."/>
            <person name="Hori S."/>
            <person name="Arai W."/>
            <person name="Tsubouchi T."/>
            <person name="Morono Y."/>
            <person name="Uchiyama I."/>
            <person name="Ito T."/>
            <person name="Fujiyama A."/>
            <person name="Inagaki F."/>
            <person name="Takami H."/>
        </authorList>
    </citation>
    <scope>NUCLEOTIDE SEQUENCE</scope>
    <source>
        <strain evidence="1">Expedition CK06-06</strain>
    </source>
</reference>
<proteinExistence type="predicted"/>
<comment type="caution">
    <text evidence="1">The sequence shown here is derived from an EMBL/GenBank/DDBJ whole genome shotgun (WGS) entry which is preliminary data.</text>
</comment>
<gene>
    <name evidence="1" type="ORF">S06H3_23018</name>
</gene>
<accession>X1LN21</accession>
<name>X1LN21_9ZZZZ</name>